<dbReference type="Proteomes" id="UP000078343">
    <property type="component" value="Unassembled WGS sequence"/>
</dbReference>
<dbReference type="InterPro" id="IPR019135">
    <property type="entry name" value="Polycomb_protein_VEFS-Box"/>
</dbReference>
<name>A0A178ZZ87_9EURO</name>
<feature type="region of interest" description="Disordered" evidence="8">
    <location>
        <begin position="965"/>
        <end position="1228"/>
    </location>
</feature>
<feature type="compositionally biased region" description="Basic and acidic residues" evidence="8">
    <location>
        <begin position="1163"/>
        <end position="1192"/>
    </location>
</feature>
<accession>A0A178ZZ87</accession>
<keyword evidence="3" id="KW-0863">Zinc-finger</keyword>
<feature type="compositionally biased region" description="Basic and acidic residues" evidence="8">
    <location>
        <begin position="1079"/>
        <end position="1097"/>
    </location>
</feature>
<evidence type="ECO:0000259" key="9">
    <source>
        <dbReference type="Pfam" id="PF09733"/>
    </source>
</evidence>
<dbReference type="OrthoDB" id="166746at2759"/>
<dbReference type="RefSeq" id="XP_018697998.1">
    <property type="nucleotide sequence ID" value="XM_018832119.1"/>
</dbReference>
<feature type="compositionally biased region" description="Basic and acidic residues" evidence="8">
    <location>
        <begin position="983"/>
        <end position="992"/>
    </location>
</feature>
<proteinExistence type="inferred from homology"/>
<evidence type="ECO:0000256" key="6">
    <source>
        <dbReference type="ARBA" id="ARBA00023163"/>
    </source>
</evidence>
<comment type="similarity">
    <text evidence="1">Belongs to the VEFS (VRN2-EMF2-FIS2-SU(Z)12) family.</text>
</comment>
<feature type="region of interest" description="Disordered" evidence="8">
    <location>
        <begin position="128"/>
        <end position="157"/>
    </location>
</feature>
<evidence type="ECO:0000256" key="8">
    <source>
        <dbReference type="SAM" id="MobiDB-lite"/>
    </source>
</evidence>
<organism evidence="10 11">
    <name type="scientific">Fonsecaea erecta</name>
    <dbReference type="NCBI Taxonomy" id="1367422"/>
    <lineage>
        <taxon>Eukaryota</taxon>
        <taxon>Fungi</taxon>
        <taxon>Dikarya</taxon>
        <taxon>Ascomycota</taxon>
        <taxon>Pezizomycotina</taxon>
        <taxon>Eurotiomycetes</taxon>
        <taxon>Chaetothyriomycetidae</taxon>
        <taxon>Chaetothyriales</taxon>
        <taxon>Herpotrichiellaceae</taxon>
        <taxon>Fonsecaea</taxon>
    </lineage>
</organism>
<keyword evidence="5" id="KW-0805">Transcription regulation</keyword>
<dbReference type="AlphaFoldDB" id="A0A178ZZ87"/>
<evidence type="ECO:0000256" key="5">
    <source>
        <dbReference type="ARBA" id="ARBA00023015"/>
    </source>
</evidence>
<feature type="compositionally biased region" description="Polar residues" evidence="8">
    <location>
        <begin position="16"/>
        <end position="31"/>
    </location>
</feature>
<keyword evidence="2" id="KW-0479">Metal-binding</keyword>
<evidence type="ECO:0000256" key="1">
    <source>
        <dbReference type="ARBA" id="ARBA00007416"/>
    </source>
</evidence>
<dbReference type="GeneID" id="30004773"/>
<keyword evidence="11" id="KW-1185">Reference proteome</keyword>
<evidence type="ECO:0000256" key="4">
    <source>
        <dbReference type="ARBA" id="ARBA00022833"/>
    </source>
</evidence>
<keyword evidence="7" id="KW-0175">Coiled coil</keyword>
<dbReference type="CDD" id="cd21552">
    <property type="entry name" value="VEFS-box_ctSUZ12-like"/>
    <property type="match status" value="1"/>
</dbReference>
<dbReference type="EMBL" id="LVYI01000001">
    <property type="protein sequence ID" value="OAP64631.1"/>
    <property type="molecule type" value="Genomic_DNA"/>
</dbReference>
<comment type="caution">
    <text evidence="10">The sequence shown here is derived from an EMBL/GenBank/DDBJ whole genome shotgun (WGS) entry which is preliminary data.</text>
</comment>
<feature type="coiled-coil region" evidence="7">
    <location>
        <begin position="860"/>
        <end position="907"/>
    </location>
</feature>
<feature type="region of interest" description="Disordered" evidence="8">
    <location>
        <begin position="723"/>
        <end position="771"/>
    </location>
</feature>
<dbReference type="STRING" id="1367422.A0A178ZZ87"/>
<protein>
    <recommendedName>
        <fullName evidence="9">Polycomb protein VEFS-Box domain-containing protein</fullName>
    </recommendedName>
</protein>
<evidence type="ECO:0000313" key="11">
    <source>
        <dbReference type="Proteomes" id="UP000078343"/>
    </source>
</evidence>
<gene>
    <name evidence="10" type="ORF">AYL99_00603</name>
</gene>
<dbReference type="Pfam" id="PF09733">
    <property type="entry name" value="VEFS-Box"/>
    <property type="match status" value="1"/>
</dbReference>
<evidence type="ECO:0000256" key="2">
    <source>
        <dbReference type="ARBA" id="ARBA00022723"/>
    </source>
</evidence>
<feature type="region of interest" description="Disordered" evidence="8">
    <location>
        <begin position="532"/>
        <end position="567"/>
    </location>
</feature>
<feature type="compositionally biased region" description="Basic and acidic residues" evidence="8">
    <location>
        <begin position="1214"/>
        <end position="1228"/>
    </location>
</feature>
<feature type="region of interest" description="Disordered" evidence="8">
    <location>
        <begin position="1"/>
        <end position="39"/>
    </location>
</feature>
<keyword evidence="6" id="KW-0804">Transcription</keyword>
<feature type="compositionally biased region" description="Basic and acidic residues" evidence="8">
    <location>
        <begin position="1023"/>
        <end position="1043"/>
    </location>
</feature>
<reference evidence="10 11" key="1">
    <citation type="submission" date="2016-04" db="EMBL/GenBank/DDBJ databases">
        <title>Draft genome of Fonsecaea erecta CBS 125763.</title>
        <authorList>
            <person name="Weiss V.A."/>
            <person name="Vicente V.A."/>
            <person name="Raittz R.T."/>
            <person name="Moreno L.F."/>
            <person name="De Souza E.M."/>
            <person name="Pedrosa F.O."/>
            <person name="Steffens M.B."/>
            <person name="Faoro H."/>
            <person name="Tadra-Sfeir M.Z."/>
            <person name="Najafzadeh M.J."/>
            <person name="Felipe M.S."/>
            <person name="Teixeira M."/>
            <person name="Sun J."/>
            <person name="Xi L."/>
            <person name="Gomes R."/>
            <person name="De Azevedo C.M."/>
            <person name="Salgado C.G."/>
            <person name="Da Silva M.B."/>
            <person name="Nascimento M.F."/>
            <person name="Queiroz-Telles F."/>
            <person name="Attili D.S."/>
            <person name="Gorbushina A."/>
        </authorList>
    </citation>
    <scope>NUCLEOTIDE SEQUENCE [LARGE SCALE GENOMIC DNA]</scope>
    <source>
        <strain evidence="10 11">CBS 125763</strain>
    </source>
</reference>
<evidence type="ECO:0000256" key="7">
    <source>
        <dbReference type="SAM" id="Coils"/>
    </source>
</evidence>
<feature type="domain" description="Polycomb protein VEFS-Box" evidence="9">
    <location>
        <begin position="548"/>
        <end position="658"/>
    </location>
</feature>
<feature type="compositionally biased region" description="Basic and acidic residues" evidence="8">
    <location>
        <begin position="554"/>
        <end position="563"/>
    </location>
</feature>
<dbReference type="GO" id="GO:0008270">
    <property type="term" value="F:zinc ion binding"/>
    <property type="evidence" value="ECO:0007669"/>
    <property type="project" value="UniProtKB-KW"/>
</dbReference>
<feature type="compositionally biased region" description="Basic and acidic residues" evidence="8">
    <location>
        <begin position="128"/>
        <end position="149"/>
    </location>
</feature>
<sequence length="1228" mass="136938">MREKNPPSLFRHLDSAAQSSEEMIGDSSSEPFRQKAHQKSFLRRNIVHALEPHREGGEEDASTVDSSSVMSEHTQHIDKTTEGEISAATELGGVVQDAVSNDAEMTGNPSTASSWSELITFNMWSRPYRSENPTRESERTTRQSIRDVLGKPPDSPGPWLTLDVSSIRRRLNMKTNAAINGKLLAKSRKHEPFDCLCRLTIWDSRDGCATLPLVARSSPCRVSVVEDGAHGEYVSLELKDPFVVTNNELLVPILSEEGKSVLGVSHENFVEIRIIPCVADCPWPPFPILPKTVVDRFTPNMRKMGLEEERGAIVASYADTTRAPEPNVPLSVFFVLEGHTYRTQYGLQVESTWTFDPKFAIKQGKGLDMETFYMSKTRETRLLHLPEQAPHGLEVHYIFPAKSSGHAGAVQAIRNPVVRGYGCPICAAWSTRRLQELVSHFKSLHPKCVLSTSKLQYDKETKRLTLVEIKVDISAATRKDQYDEASNKSPLQPLFQCNKPFKLFEPSKTTLRYPLASQVPAFRKAVRKKTKPVRLQSVGDEPEEIWGSSTDRPVSPDEDPKSESDDEVDHSWLIATHMQRLDMAADKLGWSETKCELIKRWDRHRMEERFEHSRYISNSLIRFARKQRRWLREGDDELKRTFFDFLGRLKEHHVIDDNVIADVNELVFYNPAYQHPLPSTEVEKVKIREMAIDRTLNGTPASQQHTSLEVNTPLYDMLNTGRVEGAEPFPQSSDAGHPPSNPPVNADKRRLARAKTKQKSKESGSQGLGKSDCGTCLQPIEHVHSESAYCTLRDCLSPATRYHKKCAVGEYLAGRKRQIPVCRNSYGPIPVEDSVAQWIVDRYQCRTCRFRRWLKRSVGLASKQLRKQLKEEGEEELEEELGEGLEKELDEELEKELEEELKEGLEEIPEEGVEEEADRGQVNELIRGFLQDLESRTKRGEEVPLVREASLRSWGLKLLKARKAEAKWKGKEAASNPVPPSGKGKEVVRDSDDPSTSGTRNRIESTPGAPVGNGPGMPPGDGPHTRSRDRASTPSGDKDESRTSSKQTASVPSRDRPRTRSRGRVSTPSENRAGTPSPSEERAGTPTGDRPRTRSMDKAVTPSEDEAGPPAPGPSRGRAGTPMPVGQRAGTPFADGKGPPGATSRRISSLAMGGLSARSRSAKPKDVGPVRSSRLDTLRGKDSLERRAKETAKTQTIRGENRPAAHVALSAGDARTDSRRGSSRARDT</sequence>
<keyword evidence="4" id="KW-0862">Zinc</keyword>
<evidence type="ECO:0000313" key="10">
    <source>
        <dbReference type="EMBL" id="OAP64631.1"/>
    </source>
</evidence>
<evidence type="ECO:0000256" key="3">
    <source>
        <dbReference type="ARBA" id="ARBA00022771"/>
    </source>
</evidence>